<evidence type="ECO:0000256" key="4">
    <source>
        <dbReference type="ARBA" id="ARBA00022475"/>
    </source>
</evidence>
<dbReference type="PANTHER" id="PTHR32243">
    <property type="entry name" value="MALTOSE TRANSPORT SYSTEM PERMEASE-RELATED"/>
    <property type="match status" value="1"/>
</dbReference>
<dbReference type="SUPFAM" id="SSF161098">
    <property type="entry name" value="MetI-like"/>
    <property type="match status" value="1"/>
</dbReference>
<reference evidence="11" key="1">
    <citation type="submission" date="2018-05" db="EMBL/GenBank/DDBJ databases">
        <authorList>
            <person name="Lanie J.A."/>
            <person name="Ng W.-L."/>
            <person name="Kazmierczak K.M."/>
            <person name="Andrzejewski T.M."/>
            <person name="Davidsen T.M."/>
            <person name="Wayne K.J."/>
            <person name="Tettelin H."/>
            <person name="Glass J.I."/>
            <person name="Rusch D."/>
            <person name="Podicherti R."/>
            <person name="Tsui H.-C.T."/>
            <person name="Winkler M.E."/>
        </authorList>
    </citation>
    <scope>NUCLEOTIDE SEQUENCE</scope>
</reference>
<comment type="similarity">
    <text evidence="2">Belongs to the binding-protein-dependent transport system permease family. MalFG subfamily.</text>
</comment>
<keyword evidence="6 9" id="KW-0812">Transmembrane</keyword>
<evidence type="ECO:0000259" key="10">
    <source>
        <dbReference type="PROSITE" id="PS50928"/>
    </source>
</evidence>
<dbReference type="Pfam" id="PF00528">
    <property type="entry name" value="BPD_transp_1"/>
    <property type="match status" value="1"/>
</dbReference>
<dbReference type="GO" id="GO:0015423">
    <property type="term" value="F:ABC-type maltose transporter activity"/>
    <property type="evidence" value="ECO:0007669"/>
    <property type="project" value="TreeGrafter"/>
</dbReference>
<keyword evidence="4" id="KW-1003">Cell membrane</keyword>
<organism evidence="11">
    <name type="scientific">marine metagenome</name>
    <dbReference type="NCBI Taxonomy" id="408172"/>
    <lineage>
        <taxon>unclassified sequences</taxon>
        <taxon>metagenomes</taxon>
        <taxon>ecological metagenomes</taxon>
    </lineage>
</organism>
<dbReference type="CDD" id="cd06261">
    <property type="entry name" value="TM_PBP2"/>
    <property type="match status" value="1"/>
</dbReference>
<dbReference type="EMBL" id="UINC01010860">
    <property type="protein sequence ID" value="SVA48153.1"/>
    <property type="molecule type" value="Genomic_DNA"/>
</dbReference>
<evidence type="ECO:0000256" key="6">
    <source>
        <dbReference type="ARBA" id="ARBA00022692"/>
    </source>
</evidence>
<keyword evidence="8 9" id="KW-0472">Membrane</keyword>
<evidence type="ECO:0000256" key="9">
    <source>
        <dbReference type="SAM" id="Phobius"/>
    </source>
</evidence>
<feature type="transmembrane region" description="Helical" evidence="9">
    <location>
        <begin position="118"/>
        <end position="140"/>
    </location>
</feature>
<dbReference type="GO" id="GO:0005886">
    <property type="term" value="C:plasma membrane"/>
    <property type="evidence" value="ECO:0007669"/>
    <property type="project" value="UniProtKB-SubCell"/>
</dbReference>
<accession>A0A381W8C0</accession>
<dbReference type="InterPro" id="IPR000515">
    <property type="entry name" value="MetI-like"/>
</dbReference>
<proteinExistence type="inferred from homology"/>
<feature type="domain" description="ABC transmembrane type-1" evidence="10">
    <location>
        <begin position="81"/>
        <end position="272"/>
    </location>
</feature>
<evidence type="ECO:0000256" key="5">
    <source>
        <dbReference type="ARBA" id="ARBA00022597"/>
    </source>
</evidence>
<feature type="transmembrane region" description="Helical" evidence="9">
    <location>
        <begin position="251"/>
        <end position="277"/>
    </location>
</feature>
<dbReference type="PANTHER" id="PTHR32243:SF50">
    <property type="entry name" value="MALTOSE_MALTODEXTRIN TRANSPORT SYSTEM PERMEASE PROTEIN MALG"/>
    <property type="match status" value="1"/>
</dbReference>
<name>A0A381W8C0_9ZZZZ</name>
<dbReference type="InterPro" id="IPR050901">
    <property type="entry name" value="BP-dep_ABC_trans_perm"/>
</dbReference>
<keyword evidence="5" id="KW-0762">Sugar transport</keyword>
<feature type="transmembrane region" description="Helical" evidence="9">
    <location>
        <begin position="146"/>
        <end position="166"/>
    </location>
</feature>
<dbReference type="AlphaFoldDB" id="A0A381W8C0"/>
<gene>
    <name evidence="11" type="ORF">METZ01_LOCUS101007</name>
</gene>
<comment type="subcellular location">
    <subcellularLocation>
        <location evidence="1">Cell membrane</location>
        <topology evidence="1">Multi-pass membrane protein</topology>
    </subcellularLocation>
</comment>
<keyword evidence="3" id="KW-0813">Transport</keyword>
<evidence type="ECO:0000256" key="2">
    <source>
        <dbReference type="ARBA" id="ARBA00009047"/>
    </source>
</evidence>
<keyword evidence="7 9" id="KW-1133">Transmembrane helix</keyword>
<dbReference type="InterPro" id="IPR035906">
    <property type="entry name" value="MetI-like_sf"/>
</dbReference>
<evidence type="ECO:0000313" key="11">
    <source>
        <dbReference type="EMBL" id="SVA48153.1"/>
    </source>
</evidence>
<evidence type="ECO:0000256" key="1">
    <source>
        <dbReference type="ARBA" id="ARBA00004651"/>
    </source>
</evidence>
<dbReference type="Gene3D" id="1.10.3720.10">
    <property type="entry name" value="MetI-like"/>
    <property type="match status" value="1"/>
</dbReference>
<feature type="transmembrane region" description="Helical" evidence="9">
    <location>
        <begin position="85"/>
        <end position="106"/>
    </location>
</feature>
<dbReference type="PROSITE" id="PS50928">
    <property type="entry name" value="ABC_TM1"/>
    <property type="match status" value="1"/>
</dbReference>
<protein>
    <recommendedName>
        <fullName evidence="10">ABC transmembrane type-1 domain-containing protein</fullName>
    </recommendedName>
</protein>
<dbReference type="GO" id="GO:0042956">
    <property type="term" value="P:maltodextrin transmembrane transport"/>
    <property type="evidence" value="ECO:0007669"/>
    <property type="project" value="TreeGrafter"/>
</dbReference>
<evidence type="ECO:0000256" key="3">
    <source>
        <dbReference type="ARBA" id="ARBA00022448"/>
    </source>
</evidence>
<sequence>MGTIYPVLNILGVSLRTDNAFQTRSLSLIQIGENYTDLNNNGQWDNGESFTDTNNNGRWDSGSSLKSYLTLFAETDFLLWARNSLLISLLVTLTGVVFASTGGYALSRFKFRGREFGMTALLTTQMFPATMLLLPFFILLSYLGLINSYIGLIVIYSSTALPFCIWQMKGYYDTIPPSLEESARLDGCTRFQAFYKVILPLSTPALVITALFSFMASWSEYVVAAIILQDPKLYTLPLGLKSFQASLSTQWGLYAAGAVVVSIPVTILFISLSRYLVSGLTMGSVKG</sequence>
<evidence type="ECO:0000256" key="8">
    <source>
        <dbReference type="ARBA" id="ARBA00023136"/>
    </source>
</evidence>
<evidence type="ECO:0000256" key="7">
    <source>
        <dbReference type="ARBA" id="ARBA00022989"/>
    </source>
</evidence>